<evidence type="ECO:0008006" key="5">
    <source>
        <dbReference type="Google" id="ProtNLM"/>
    </source>
</evidence>
<dbReference type="EMBL" id="BMIG01000013">
    <property type="protein sequence ID" value="GGB07789.1"/>
    <property type="molecule type" value="Genomic_DNA"/>
</dbReference>
<evidence type="ECO:0000313" key="4">
    <source>
        <dbReference type="Proteomes" id="UP000620596"/>
    </source>
</evidence>
<dbReference type="AlphaFoldDB" id="A0A916WK54"/>
<gene>
    <name evidence="3" type="ORF">GCM10011496_30860</name>
</gene>
<reference evidence="3" key="1">
    <citation type="journal article" date="2014" name="Int. J. Syst. Evol. Microbiol.">
        <title>Complete genome sequence of Corynebacterium casei LMG S-19264T (=DSM 44701T), isolated from a smear-ripened cheese.</title>
        <authorList>
            <consortium name="US DOE Joint Genome Institute (JGI-PGF)"/>
            <person name="Walter F."/>
            <person name="Albersmeier A."/>
            <person name="Kalinowski J."/>
            <person name="Ruckert C."/>
        </authorList>
    </citation>
    <scope>NUCLEOTIDE SEQUENCE</scope>
    <source>
        <strain evidence="3">CGMCC 1.15322</strain>
    </source>
</reference>
<dbReference type="Proteomes" id="UP000620596">
    <property type="component" value="Unassembled WGS sequence"/>
</dbReference>
<reference evidence="3" key="2">
    <citation type="submission" date="2020-09" db="EMBL/GenBank/DDBJ databases">
        <authorList>
            <person name="Sun Q."/>
            <person name="Zhou Y."/>
        </authorList>
    </citation>
    <scope>NUCLEOTIDE SEQUENCE</scope>
    <source>
        <strain evidence="3">CGMCC 1.15322</strain>
    </source>
</reference>
<proteinExistence type="predicted"/>
<feature type="compositionally biased region" description="Basic residues" evidence="1">
    <location>
        <begin position="132"/>
        <end position="143"/>
    </location>
</feature>
<sequence>MIIQHPLKTILLAAVLAGAAATPALAQITINIGVAPPPVQYEAVPVLAPTQTWAPGYWAWNGDRHVWVSGRAIAKRDGYRWAPDHWEPRGNGYHRQPGYWVRDSSYVVVKEKKAKKHKHDHDDDDHDDDKKHGKRHGKGHHKD</sequence>
<dbReference type="Pfam" id="PF12779">
    <property type="entry name" value="WXXGXW"/>
    <property type="match status" value="2"/>
</dbReference>
<feature type="region of interest" description="Disordered" evidence="1">
    <location>
        <begin position="110"/>
        <end position="143"/>
    </location>
</feature>
<dbReference type="RefSeq" id="WP_188709409.1">
    <property type="nucleotide sequence ID" value="NZ_BMIG01000013.1"/>
</dbReference>
<name>A0A916WK54_9BURK</name>
<evidence type="ECO:0000313" key="3">
    <source>
        <dbReference type="EMBL" id="GGB07789.1"/>
    </source>
</evidence>
<comment type="caution">
    <text evidence="3">The sequence shown here is derived from an EMBL/GenBank/DDBJ whole genome shotgun (WGS) entry which is preliminary data.</text>
</comment>
<keyword evidence="2" id="KW-0732">Signal</keyword>
<feature type="chain" id="PRO_5036988151" description="YXWGXW repeat-containing protein" evidence="2">
    <location>
        <begin position="27"/>
        <end position="143"/>
    </location>
</feature>
<evidence type="ECO:0000256" key="2">
    <source>
        <dbReference type="SAM" id="SignalP"/>
    </source>
</evidence>
<organism evidence="3 4">
    <name type="scientific">Polaromonas eurypsychrophila</name>
    <dbReference type="NCBI Taxonomy" id="1614635"/>
    <lineage>
        <taxon>Bacteria</taxon>
        <taxon>Pseudomonadati</taxon>
        <taxon>Pseudomonadota</taxon>
        <taxon>Betaproteobacteria</taxon>
        <taxon>Burkholderiales</taxon>
        <taxon>Comamonadaceae</taxon>
        <taxon>Polaromonas</taxon>
    </lineage>
</organism>
<protein>
    <recommendedName>
        <fullName evidence="5">YXWGXW repeat-containing protein</fullName>
    </recommendedName>
</protein>
<feature type="signal peptide" evidence="2">
    <location>
        <begin position="1"/>
        <end position="26"/>
    </location>
</feature>
<keyword evidence="4" id="KW-1185">Reference proteome</keyword>
<dbReference type="InterPro" id="IPR024447">
    <property type="entry name" value="YXWGXW_rpt"/>
</dbReference>
<evidence type="ECO:0000256" key="1">
    <source>
        <dbReference type="SAM" id="MobiDB-lite"/>
    </source>
</evidence>
<accession>A0A916WK54</accession>